<comment type="caution">
    <text evidence="2">The sequence shown here is derived from an EMBL/GenBank/DDBJ whole genome shotgun (WGS) entry which is preliminary data.</text>
</comment>
<evidence type="ECO:0000256" key="1">
    <source>
        <dbReference type="SAM" id="Phobius"/>
    </source>
</evidence>
<evidence type="ECO:0000313" key="2">
    <source>
        <dbReference type="EMBL" id="ETO31527.1"/>
    </source>
</evidence>
<keyword evidence="3" id="KW-1185">Reference proteome</keyword>
<feature type="transmembrane region" description="Helical" evidence="1">
    <location>
        <begin position="292"/>
        <end position="315"/>
    </location>
</feature>
<proteinExistence type="predicted"/>
<accession>X6P1U6</accession>
<keyword evidence="1" id="KW-0472">Membrane</keyword>
<sequence length="451" mass="52694">MSVAYDSSINSLHRTFLEKHKNASRSIVSEDDYDIDKKKRQQVMYILFNSIRFLIFALVMTKICAHKQKHLQNYFHESSENVIGNWITPISEKQNDDCTMLANSKTLTNSSLLGLYHCCQCLNDLSSDIDSPYRYEFSVCFYNYYQGHKQKWKTCCEEMTNQTISNFHFSRLSWTTGILPFYALRIPKNYLGYAVYVLSMISLYAICTIYFGVCRKRNIVTFLVPFNIVVSIMSYYLWIRAIQFHKKFIDLPYHSEISKTYHNVSYITTDTNKKELCYVDSFSIKQNDILECIALIMLVYLVAAPCLLCSCQHIVGHRLEGRGQWKGRLNRFYTALGPLLGLTVIIDSLACTIIVLSYYNGIDRAWMITLICVLFLLSVSSWFDICCCPFARHNYQKKIDMFFFFYGFRCCKKNRHLKKSLAQYHNQTENTESDTSSVSSILTRQSFLQYN</sequence>
<organism evidence="2 3">
    <name type="scientific">Reticulomyxa filosa</name>
    <dbReference type="NCBI Taxonomy" id="46433"/>
    <lineage>
        <taxon>Eukaryota</taxon>
        <taxon>Sar</taxon>
        <taxon>Rhizaria</taxon>
        <taxon>Retaria</taxon>
        <taxon>Foraminifera</taxon>
        <taxon>Monothalamids</taxon>
        <taxon>Reticulomyxidae</taxon>
        <taxon>Reticulomyxa</taxon>
    </lineage>
</organism>
<feature type="transmembrane region" description="Helical" evidence="1">
    <location>
        <begin position="43"/>
        <end position="65"/>
    </location>
</feature>
<feature type="transmembrane region" description="Helical" evidence="1">
    <location>
        <begin position="335"/>
        <end position="358"/>
    </location>
</feature>
<evidence type="ECO:0000313" key="3">
    <source>
        <dbReference type="Proteomes" id="UP000023152"/>
    </source>
</evidence>
<name>X6P1U6_RETFI</name>
<gene>
    <name evidence="2" type="ORF">RFI_05592</name>
</gene>
<dbReference type="AlphaFoldDB" id="X6P1U6"/>
<protein>
    <submittedName>
        <fullName evidence="2">Uncharacterized protein</fullName>
    </submittedName>
</protein>
<reference evidence="2 3" key="1">
    <citation type="journal article" date="2013" name="Curr. Biol.">
        <title>The Genome of the Foraminiferan Reticulomyxa filosa.</title>
        <authorList>
            <person name="Glockner G."/>
            <person name="Hulsmann N."/>
            <person name="Schleicher M."/>
            <person name="Noegel A.A."/>
            <person name="Eichinger L."/>
            <person name="Gallinger C."/>
            <person name="Pawlowski J."/>
            <person name="Sierra R."/>
            <person name="Euteneuer U."/>
            <person name="Pillet L."/>
            <person name="Moustafa A."/>
            <person name="Platzer M."/>
            <person name="Groth M."/>
            <person name="Szafranski K."/>
            <person name="Schliwa M."/>
        </authorList>
    </citation>
    <scope>NUCLEOTIDE SEQUENCE [LARGE SCALE GENOMIC DNA]</scope>
</reference>
<keyword evidence="1" id="KW-1133">Transmembrane helix</keyword>
<feature type="transmembrane region" description="Helical" evidence="1">
    <location>
        <begin position="190"/>
        <end position="213"/>
    </location>
</feature>
<feature type="transmembrane region" description="Helical" evidence="1">
    <location>
        <begin position="365"/>
        <end position="383"/>
    </location>
</feature>
<dbReference type="EMBL" id="ASPP01004865">
    <property type="protein sequence ID" value="ETO31527.1"/>
    <property type="molecule type" value="Genomic_DNA"/>
</dbReference>
<feature type="transmembrane region" description="Helical" evidence="1">
    <location>
        <begin position="219"/>
        <end position="238"/>
    </location>
</feature>
<keyword evidence="1" id="KW-0812">Transmembrane</keyword>
<dbReference type="Proteomes" id="UP000023152">
    <property type="component" value="Unassembled WGS sequence"/>
</dbReference>